<evidence type="ECO:0000313" key="1">
    <source>
        <dbReference type="EMBL" id="PDV99321.1"/>
    </source>
</evidence>
<protein>
    <submittedName>
        <fullName evidence="1">Uncharacterized protein</fullName>
    </submittedName>
</protein>
<comment type="caution">
    <text evidence="1">The sequence shown here is derived from an EMBL/GenBank/DDBJ whole genome shotgun (WGS) entry which is preliminary data.</text>
</comment>
<organism evidence="1 2">
    <name type="scientific">Candidatus Chloroploca asiatica</name>
    <dbReference type="NCBI Taxonomy" id="1506545"/>
    <lineage>
        <taxon>Bacteria</taxon>
        <taxon>Bacillati</taxon>
        <taxon>Chloroflexota</taxon>
        <taxon>Chloroflexia</taxon>
        <taxon>Chloroflexales</taxon>
        <taxon>Chloroflexineae</taxon>
        <taxon>Oscillochloridaceae</taxon>
        <taxon>Candidatus Chloroploca</taxon>
    </lineage>
</organism>
<proteinExistence type="predicted"/>
<dbReference type="EMBL" id="LYXE01000075">
    <property type="protein sequence ID" value="PDV99321.1"/>
    <property type="molecule type" value="Genomic_DNA"/>
</dbReference>
<sequence length="301" mass="32326">MVRRLAFLGLIGLAIVAVWVGWLQRPVTVESATAHPSIIYEGYLEDGGSSAHGQYDFLITLFDAATDGQPIGEALAVPDVTVVDGRFTAPLSLPARDQPVYVEVAVRQHGSSSYTVLTPRQIVTPAATGTGTTASSQTRTVSISPAALIRDLDSTNLVMDNDLALRWAANVSDEAGFYLARPADWDGTSPVTVRVFFALGGNGAGAVNWRLKLNTYTPGSGEWLTNPGTRDADSLLTFPSGPSWYRIYSQSFTLTDSNLANNSLWSFFLLRGNAANSETFAGQLYLLNIEVEYGEGELALP</sequence>
<name>A0A2H3KMJ6_9CHLR</name>
<gene>
    <name evidence="1" type="ORF">A9Q02_12520</name>
</gene>
<dbReference type="OrthoDB" id="148826at2"/>
<reference evidence="1 2" key="1">
    <citation type="submission" date="2016-05" db="EMBL/GenBank/DDBJ databases">
        <authorList>
            <person name="Lavstsen T."/>
            <person name="Jespersen J.S."/>
        </authorList>
    </citation>
    <scope>NUCLEOTIDE SEQUENCE [LARGE SCALE GENOMIC DNA]</scope>
    <source>
        <strain evidence="1 2">B7-9</strain>
    </source>
</reference>
<dbReference type="RefSeq" id="WP_097651955.1">
    <property type="nucleotide sequence ID" value="NZ_LYXE01000075.1"/>
</dbReference>
<dbReference type="AlphaFoldDB" id="A0A2H3KMJ6"/>
<evidence type="ECO:0000313" key="2">
    <source>
        <dbReference type="Proteomes" id="UP000220922"/>
    </source>
</evidence>
<accession>A0A2H3KMJ6</accession>
<dbReference type="Proteomes" id="UP000220922">
    <property type="component" value="Unassembled WGS sequence"/>
</dbReference>
<keyword evidence="2" id="KW-1185">Reference proteome</keyword>